<dbReference type="KEGG" id="ncb:C0V82_20930"/>
<evidence type="ECO:0000259" key="2">
    <source>
        <dbReference type="Pfam" id="PF00561"/>
    </source>
</evidence>
<evidence type="ECO:0000256" key="1">
    <source>
        <dbReference type="SAM" id="SignalP"/>
    </source>
</evidence>
<dbReference type="AlphaFoldDB" id="A0A2K9NIL9"/>
<keyword evidence="4" id="KW-1185">Reference proteome</keyword>
<sequence>MNRRSFALSSLGLLAASALPARHVLASPATLAVEALDASAFNAARRFLKTGFGDIAYVERGQGPAALFLHGFPLNGFQWRGQLERLSPWRRCLAPDFLGLGYTRVRAGQSLAPAAQADMLAAFLDGLGERYVDIVANDSGVAVAQLFLVKYPDRVRSLLLTNGDTEIDCPPPALLPVIERAKAGAFAREWLAPDLADHDRARSKIGLGGQTFTYPERIEDATIDMYLAPLVANQNLTNGYALALEANSLAGTEAVLRQKGQPVRIIWGTADPIFTPKAPAYLNALFPNAMGVREVPGGMLFFPEEFPDLIAEQAKRLWGIA</sequence>
<dbReference type="InterPro" id="IPR050266">
    <property type="entry name" value="AB_hydrolase_sf"/>
</dbReference>
<evidence type="ECO:0000313" key="3">
    <source>
        <dbReference type="EMBL" id="AUN32929.1"/>
    </source>
</evidence>
<dbReference type="OrthoDB" id="9804723at2"/>
<dbReference type="PRINTS" id="PR00111">
    <property type="entry name" value="ABHYDROLASE"/>
</dbReference>
<dbReference type="RefSeq" id="WP_102114456.1">
    <property type="nucleotide sequence ID" value="NZ_BMGN01000017.1"/>
</dbReference>
<feature type="domain" description="AB hydrolase-1" evidence="2">
    <location>
        <begin position="67"/>
        <end position="305"/>
    </location>
</feature>
<dbReference type="GO" id="GO:0016020">
    <property type="term" value="C:membrane"/>
    <property type="evidence" value="ECO:0007669"/>
    <property type="project" value="TreeGrafter"/>
</dbReference>
<protein>
    <submittedName>
        <fullName evidence="3">Alpha/beta hydrolase</fullName>
    </submittedName>
</protein>
<dbReference type="EMBL" id="CP025612">
    <property type="protein sequence ID" value="AUN32929.1"/>
    <property type="molecule type" value="Genomic_DNA"/>
</dbReference>
<dbReference type="SUPFAM" id="SSF53474">
    <property type="entry name" value="alpha/beta-Hydrolases"/>
    <property type="match status" value="1"/>
</dbReference>
<organism evidence="3 4">
    <name type="scientific">Niveispirillum cyanobacteriorum</name>
    <dbReference type="NCBI Taxonomy" id="1612173"/>
    <lineage>
        <taxon>Bacteria</taxon>
        <taxon>Pseudomonadati</taxon>
        <taxon>Pseudomonadota</taxon>
        <taxon>Alphaproteobacteria</taxon>
        <taxon>Rhodospirillales</taxon>
        <taxon>Azospirillaceae</taxon>
        <taxon>Niveispirillum</taxon>
    </lineage>
</organism>
<dbReference type="InterPro" id="IPR029058">
    <property type="entry name" value="AB_hydrolase_fold"/>
</dbReference>
<dbReference type="Gene3D" id="3.40.50.1820">
    <property type="entry name" value="alpha/beta hydrolase"/>
    <property type="match status" value="1"/>
</dbReference>
<feature type="chain" id="PRO_5014662453" evidence="1">
    <location>
        <begin position="27"/>
        <end position="321"/>
    </location>
</feature>
<dbReference type="GO" id="GO:0016787">
    <property type="term" value="F:hydrolase activity"/>
    <property type="evidence" value="ECO:0007669"/>
    <property type="project" value="UniProtKB-KW"/>
</dbReference>
<dbReference type="PANTHER" id="PTHR43798">
    <property type="entry name" value="MONOACYLGLYCEROL LIPASE"/>
    <property type="match status" value="1"/>
</dbReference>
<dbReference type="Pfam" id="PF00561">
    <property type="entry name" value="Abhydrolase_1"/>
    <property type="match status" value="1"/>
</dbReference>
<feature type="signal peptide" evidence="1">
    <location>
        <begin position="1"/>
        <end position="26"/>
    </location>
</feature>
<dbReference type="InterPro" id="IPR000073">
    <property type="entry name" value="AB_hydrolase_1"/>
</dbReference>
<reference evidence="3 4" key="1">
    <citation type="submission" date="2017-12" db="EMBL/GenBank/DDBJ databases">
        <title>Genomes of bacteria within cyanobacterial aggregates.</title>
        <authorList>
            <person name="Cai H."/>
        </authorList>
    </citation>
    <scope>NUCLEOTIDE SEQUENCE [LARGE SCALE GENOMIC DNA]</scope>
    <source>
        <strain evidence="3 4">TH16</strain>
    </source>
</reference>
<accession>A0A2K9NIL9</accession>
<gene>
    <name evidence="3" type="ORF">C0V82_20930</name>
</gene>
<keyword evidence="3" id="KW-0378">Hydrolase</keyword>
<proteinExistence type="predicted"/>
<evidence type="ECO:0000313" key="4">
    <source>
        <dbReference type="Proteomes" id="UP000234752"/>
    </source>
</evidence>
<dbReference type="PANTHER" id="PTHR43798:SF33">
    <property type="entry name" value="HYDROLASE, PUTATIVE (AFU_ORTHOLOGUE AFUA_2G14860)-RELATED"/>
    <property type="match status" value="1"/>
</dbReference>
<keyword evidence="1" id="KW-0732">Signal</keyword>
<dbReference type="Proteomes" id="UP000234752">
    <property type="component" value="Chromosome eg_2"/>
</dbReference>
<name>A0A2K9NIL9_9PROT</name>